<dbReference type="AlphaFoldDB" id="E5AMP0"/>
<dbReference type="PANTHER" id="PTHR36449">
    <property type="entry name" value="ACETYLTRANSFERASE-RELATED"/>
    <property type="match status" value="1"/>
</dbReference>
<evidence type="ECO:0000259" key="6">
    <source>
        <dbReference type="PROSITE" id="PS51186"/>
    </source>
</evidence>
<dbReference type="KEGG" id="brh:RBRH_03065"/>
<dbReference type="eggNOG" id="COG0454">
    <property type="taxonomic scope" value="Bacteria"/>
</dbReference>
<dbReference type="GO" id="GO:0016747">
    <property type="term" value="F:acyltransferase activity, transferring groups other than amino-acyl groups"/>
    <property type="evidence" value="ECO:0007669"/>
    <property type="project" value="InterPro"/>
</dbReference>
<dbReference type="HOGENOM" id="CLU_101288_0_0_4"/>
<name>E5AMP0_MYCRK</name>
<dbReference type="PROSITE" id="PS51186">
    <property type="entry name" value="GNAT"/>
    <property type="match status" value="1"/>
</dbReference>
<dbReference type="STRING" id="882378.RBRH_03065"/>
<accession>E5AMP0</accession>
<sequence>MGQGMTIEAPEPLASHHELDAFTSGVESLDQWLKRRALKNQTTGASRTFVACAERRVRAYYALASSAVTVDAAPGRFRRNMPDPIPVVVLGRLAVDQSWHGRGLGRALVKDACLRVIQAADTIGIRGMLVHALSDETRAFYERIGFEGSQLDPMMLMVTLADLKASV</sequence>
<evidence type="ECO:0000313" key="7">
    <source>
        <dbReference type="EMBL" id="CBW76272.1"/>
    </source>
</evidence>
<evidence type="ECO:0000256" key="4">
    <source>
        <dbReference type="ARBA" id="ARBA00023315"/>
    </source>
</evidence>
<evidence type="ECO:0000256" key="3">
    <source>
        <dbReference type="ARBA" id="ARBA00022679"/>
    </source>
</evidence>
<dbReference type="PANTHER" id="PTHR36449:SF1">
    <property type="entry name" value="ACETYLTRANSFERASE"/>
    <property type="match status" value="1"/>
</dbReference>
<dbReference type="EMBL" id="FR687359">
    <property type="protein sequence ID" value="CBW76272.1"/>
    <property type="molecule type" value="Genomic_DNA"/>
</dbReference>
<keyword evidence="3 7" id="KW-0808">Transferase</keyword>
<keyword evidence="1" id="KW-0678">Repressor</keyword>
<evidence type="ECO:0000256" key="2">
    <source>
        <dbReference type="ARBA" id="ARBA00022649"/>
    </source>
</evidence>
<dbReference type="Pfam" id="PF13508">
    <property type="entry name" value="Acetyltransf_7"/>
    <property type="match status" value="1"/>
</dbReference>
<gene>
    <name evidence="7" type="ordered locus">RBRH_03065</name>
</gene>
<protein>
    <submittedName>
        <fullName evidence="7">Acetyltransferase</fullName>
        <ecNumber evidence="7">2.3.1.-</ecNumber>
    </submittedName>
</protein>
<keyword evidence="2" id="KW-1277">Toxin-antitoxin system</keyword>
<dbReference type="InterPro" id="IPR000182">
    <property type="entry name" value="GNAT_dom"/>
</dbReference>
<keyword evidence="4 7" id="KW-0012">Acyltransferase</keyword>
<feature type="domain" description="N-acetyltransferase" evidence="6">
    <location>
        <begin position="5"/>
        <end position="167"/>
    </location>
</feature>
<dbReference type="CDD" id="cd04301">
    <property type="entry name" value="NAT_SF"/>
    <property type="match status" value="1"/>
</dbReference>
<organism evidence="7 8">
    <name type="scientific">Mycetohabitans rhizoxinica (strain DSM 19002 / CIP 109453 / HKI 454)</name>
    <name type="common">Paraburkholderia rhizoxinica</name>
    <dbReference type="NCBI Taxonomy" id="882378"/>
    <lineage>
        <taxon>Bacteria</taxon>
        <taxon>Pseudomonadati</taxon>
        <taxon>Pseudomonadota</taxon>
        <taxon>Betaproteobacteria</taxon>
        <taxon>Burkholderiales</taxon>
        <taxon>Burkholderiaceae</taxon>
        <taxon>Mycetohabitans</taxon>
    </lineage>
</organism>
<dbReference type="SUPFAM" id="SSF55729">
    <property type="entry name" value="Acyl-CoA N-acyltransferases (Nat)"/>
    <property type="match status" value="1"/>
</dbReference>
<dbReference type="Proteomes" id="UP000007437">
    <property type="component" value="Chromosome"/>
</dbReference>
<comment type="catalytic activity">
    <reaction evidence="5">
        <text>glycyl-tRNA(Gly) + acetyl-CoA = N-acetylglycyl-tRNA(Gly) + CoA + H(+)</text>
        <dbReference type="Rhea" id="RHEA:81867"/>
        <dbReference type="Rhea" id="RHEA-COMP:9683"/>
        <dbReference type="Rhea" id="RHEA-COMP:19766"/>
        <dbReference type="ChEBI" id="CHEBI:15378"/>
        <dbReference type="ChEBI" id="CHEBI:57287"/>
        <dbReference type="ChEBI" id="CHEBI:57288"/>
        <dbReference type="ChEBI" id="CHEBI:78522"/>
        <dbReference type="ChEBI" id="CHEBI:232036"/>
    </reaction>
</comment>
<dbReference type="InterPro" id="IPR016181">
    <property type="entry name" value="Acyl_CoA_acyltransferase"/>
</dbReference>
<evidence type="ECO:0000313" key="8">
    <source>
        <dbReference type="Proteomes" id="UP000007437"/>
    </source>
</evidence>
<dbReference type="EC" id="2.3.1.-" evidence="7"/>
<reference evidence="7 8" key="1">
    <citation type="journal article" date="2011" name="J. Bacteriol.">
        <title>Complete genome sequence of Burkholderia rhizoxinica, an endosymbiont of Rhizopus microsporus.</title>
        <authorList>
            <person name="Lackner G."/>
            <person name="Moebius N."/>
            <person name="Partida-Martinez L."/>
            <person name="Hertweck C."/>
        </authorList>
    </citation>
    <scope>NUCLEOTIDE SEQUENCE [LARGE SCALE GENOMIC DNA]</scope>
    <source>
        <strain evidence="8">DSM 19002 / CIP 109453 / HKI 454</strain>
    </source>
</reference>
<proteinExistence type="predicted"/>
<dbReference type="Gene3D" id="3.40.630.30">
    <property type="match status" value="1"/>
</dbReference>
<evidence type="ECO:0000256" key="1">
    <source>
        <dbReference type="ARBA" id="ARBA00022491"/>
    </source>
</evidence>
<evidence type="ECO:0000256" key="5">
    <source>
        <dbReference type="ARBA" id="ARBA00049880"/>
    </source>
</evidence>